<evidence type="ECO:0000256" key="5">
    <source>
        <dbReference type="ARBA" id="ARBA00022989"/>
    </source>
</evidence>
<comment type="caution">
    <text evidence="9">The sequence shown here is derived from an EMBL/GenBank/DDBJ whole genome shotgun (WGS) entry which is preliminary data.</text>
</comment>
<keyword evidence="6 7" id="KW-0472">Membrane</keyword>
<dbReference type="RefSeq" id="WP_144992636.1">
    <property type="nucleotide sequence ID" value="NZ_VNJK01000002.1"/>
</dbReference>
<organism evidence="9 10">
    <name type="scientific">Paenibacillus agilis</name>
    <dbReference type="NCBI Taxonomy" id="3020863"/>
    <lineage>
        <taxon>Bacteria</taxon>
        <taxon>Bacillati</taxon>
        <taxon>Bacillota</taxon>
        <taxon>Bacilli</taxon>
        <taxon>Bacillales</taxon>
        <taxon>Paenibacillaceae</taxon>
        <taxon>Paenibacillus</taxon>
    </lineage>
</organism>
<evidence type="ECO:0000256" key="1">
    <source>
        <dbReference type="ARBA" id="ARBA00004651"/>
    </source>
</evidence>
<dbReference type="EMBL" id="VNJK01000002">
    <property type="protein sequence ID" value="TVX89800.1"/>
    <property type="molecule type" value="Genomic_DNA"/>
</dbReference>
<dbReference type="InterPro" id="IPR007353">
    <property type="entry name" value="DUF421"/>
</dbReference>
<dbReference type="Gene3D" id="3.30.240.20">
    <property type="entry name" value="bsu07140 like domains"/>
    <property type="match status" value="2"/>
</dbReference>
<dbReference type="OrthoDB" id="9778331at2"/>
<dbReference type="Pfam" id="PF04239">
    <property type="entry name" value="DUF421"/>
    <property type="match status" value="1"/>
</dbReference>
<name>A0A559IQC8_9BACL</name>
<sequence>MPEWVLVAARTWMSMVVLFIMTKLLGKRQVSQLSLFEYMTGLTIGSLVVYISLNTDGLWYLGVVSMSVWVLTSLGLEWLQLKSKRFRDFIDSGGTILIQQGRIMEHHMRKERLTIDEMMIQLRNKNAFRLADVEFAIMEPSGEINVMLKKQKQPLTLEQLGIKTAESERAPVIVLMDGTILEDELKMIGKDKGWLSKELEKRGLKEHDVFLVQVDAAFQLYIDLFNQRKNTAAYSSYDHQFWRGLKP</sequence>
<feature type="domain" description="YetF C-terminal" evidence="8">
    <location>
        <begin position="82"/>
        <end position="215"/>
    </location>
</feature>
<comment type="similarity">
    <text evidence="2">Belongs to the UPF0702 family.</text>
</comment>
<keyword evidence="10" id="KW-1185">Reference proteome</keyword>
<proteinExistence type="inferred from homology"/>
<dbReference type="PANTHER" id="PTHR34582:SF7">
    <property type="entry name" value="UPF0702 TRANSMEMBRANE PROTEIN YDFS"/>
    <property type="match status" value="1"/>
</dbReference>
<dbReference type="GO" id="GO:0005886">
    <property type="term" value="C:plasma membrane"/>
    <property type="evidence" value="ECO:0007669"/>
    <property type="project" value="UniProtKB-SubCell"/>
</dbReference>
<evidence type="ECO:0000256" key="3">
    <source>
        <dbReference type="ARBA" id="ARBA00022475"/>
    </source>
</evidence>
<evidence type="ECO:0000313" key="10">
    <source>
        <dbReference type="Proteomes" id="UP000318102"/>
    </source>
</evidence>
<gene>
    <name evidence="9" type="ORF">FPZ44_18810</name>
</gene>
<evidence type="ECO:0000256" key="2">
    <source>
        <dbReference type="ARBA" id="ARBA00006448"/>
    </source>
</evidence>
<dbReference type="InterPro" id="IPR023090">
    <property type="entry name" value="UPF0702_alpha/beta_dom_sf"/>
</dbReference>
<evidence type="ECO:0000256" key="4">
    <source>
        <dbReference type="ARBA" id="ARBA00022692"/>
    </source>
</evidence>
<dbReference type="PANTHER" id="PTHR34582">
    <property type="entry name" value="UPF0702 TRANSMEMBRANE PROTEIN YCAP"/>
    <property type="match status" value="1"/>
</dbReference>
<keyword evidence="3" id="KW-1003">Cell membrane</keyword>
<protein>
    <submittedName>
        <fullName evidence="9">DUF421 domain-containing protein</fullName>
    </submittedName>
</protein>
<keyword evidence="5 7" id="KW-1133">Transmembrane helix</keyword>
<keyword evidence="4 7" id="KW-0812">Transmembrane</keyword>
<feature type="transmembrane region" description="Helical" evidence="7">
    <location>
        <begin position="6"/>
        <end position="26"/>
    </location>
</feature>
<dbReference type="Proteomes" id="UP000318102">
    <property type="component" value="Unassembled WGS sequence"/>
</dbReference>
<comment type="subcellular location">
    <subcellularLocation>
        <location evidence="1">Cell membrane</location>
        <topology evidence="1">Multi-pass membrane protein</topology>
    </subcellularLocation>
</comment>
<dbReference type="AlphaFoldDB" id="A0A559IQC8"/>
<feature type="transmembrane region" description="Helical" evidence="7">
    <location>
        <begin position="59"/>
        <end position="79"/>
    </location>
</feature>
<evidence type="ECO:0000259" key="8">
    <source>
        <dbReference type="Pfam" id="PF04239"/>
    </source>
</evidence>
<evidence type="ECO:0000313" key="9">
    <source>
        <dbReference type="EMBL" id="TVX89800.1"/>
    </source>
</evidence>
<feature type="transmembrane region" description="Helical" evidence="7">
    <location>
        <begin position="33"/>
        <end position="53"/>
    </location>
</feature>
<evidence type="ECO:0000256" key="7">
    <source>
        <dbReference type="SAM" id="Phobius"/>
    </source>
</evidence>
<reference evidence="9 10" key="1">
    <citation type="submission" date="2019-07" db="EMBL/GenBank/DDBJ databases">
        <authorList>
            <person name="Kim J."/>
        </authorList>
    </citation>
    <scope>NUCLEOTIDE SEQUENCE [LARGE SCALE GENOMIC DNA]</scope>
    <source>
        <strain evidence="9 10">N4</strain>
    </source>
</reference>
<accession>A0A559IQC8</accession>
<evidence type="ECO:0000256" key="6">
    <source>
        <dbReference type="ARBA" id="ARBA00023136"/>
    </source>
</evidence>